<dbReference type="InterPro" id="IPR045337">
    <property type="entry name" value="MmgE_PrpD_C"/>
</dbReference>
<organism evidence="5 6">
    <name type="scientific">Aquibium carbonis</name>
    <dbReference type="NCBI Taxonomy" id="2495581"/>
    <lineage>
        <taxon>Bacteria</taxon>
        <taxon>Pseudomonadati</taxon>
        <taxon>Pseudomonadota</taxon>
        <taxon>Alphaproteobacteria</taxon>
        <taxon>Hyphomicrobiales</taxon>
        <taxon>Phyllobacteriaceae</taxon>
        <taxon>Aquibium</taxon>
    </lineage>
</organism>
<feature type="region of interest" description="Disordered" evidence="2">
    <location>
        <begin position="1"/>
        <end position="43"/>
    </location>
</feature>
<name>A0A3S0A0I0_9HYPH</name>
<evidence type="ECO:0000256" key="2">
    <source>
        <dbReference type="SAM" id="MobiDB-lite"/>
    </source>
</evidence>
<dbReference type="AlphaFoldDB" id="A0A3S0A0I0"/>
<dbReference type="Gene3D" id="3.30.1330.120">
    <property type="entry name" value="2-methylcitrate dehydratase PrpD"/>
    <property type="match status" value="1"/>
</dbReference>
<evidence type="ECO:0000259" key="4">
    <source>
        <dbReference type="Pfam" id="PF19305"/>
    </source>
</evidence>
<sequence length="525" mass="56121">MQASPDGGGARGQDDIGRRFRRAASSCAGRERGPGARGGNASPCIIRPAPRQRGNALTVSENPLPWLIERVVATGYDDLPDNAVEKAKTFLIDTFGVGVAGCKGFGLDHIIKVASSWGSGDEATIWAGGQRVPAPAAAFVNAYQIHTLEFDCVNEDAVLHPFATILSAVMAYCERRSKQGNPVNGRDFLTAVAMSVDVSIFLGKSSTGPIRFFRPAAAGGFGAVAALGKLEGMDVETIIRAIGNQYGQTSGTLQPHVEGSPMLGMQVGFNSRAAIASLDFAREGILGPSDVLTGRYGYFRLFENDEFDVEHGRRELEASFQIERMSHKPFPSGRLTHGAIDGLHRLQKTHGFSADDVAAIACDVPQLVNRLVGRPDIPDPAPNYAKLCLGFVAATYLVHGKVDVEHFIGDEMLRNARTHDLAGRVTVTQNDVTSHSAMTPQTISVTLKSGVTHSVVVEAAYGHPDNPLSREENLDKFWRCWRRAEGMADAAGEELIATIEAIEGVPDIAALTRILVAPASGGRLV</sequence>
<evidence type="ECO:0000313" key="6">
    <source>
        <dbReference type="Proteomes" id="UP000278398"/>
    </source>
</evidence>
<evidence type="ECO:0000259" key="3">
    <source>
        <dbReference type="Pfam" id="PF03972"/>
    </source>
</evidence>
<dbReference type="Proteomes" id="UP000278398">
    <property type="component" value="Unassembled WGS sequence"/>
</dbReference>
<gene>
    <name evidence="5" type="ORF">EJC49_12485</name>
</gene>
<evidence type="ECO:0000313" key="5">
    <source>
        <dbReference type="EMBL" id="RST86104.1"/>
    </source>
</evidence>
<comment type="similarity">
    <text evidence="1">Belongs to the PrpD family.</text>
</comment>
<dbReference type="InterPro" id="IPR042183">
    <property type="entry name" value="MmgE/PrpD_sf_1"/>
</dbReference>
<dbReference type="GO" id="GO:0016829">
    <property type="term" value="F:lyase activity"/>
    <property type="evidence" value="ECO:0007669"/>
    <property type="project" value="InterPro"/>
</dbReference>
<dbReference type="OrthoDB" id="9795089at2"/>
<dbReference type="InterPro" id="IPR036148">
    <property type="entry name" value="MmgE/PrpD_sf"/>
</dbReference>
<evidence type="ECO:0000256" key="1">
    <source>
        <dbReference type="ARBA" id="ARBA00006174"/>
    </source>
</evidence>
<dbReference type="Pfam" id="PF19305">
    <property type="entry name" value="MmgE_PrpD_C"/>
    <property type="match status" value="1"/>
</dbReference>
<protein>
    <submittedName>
        <fullName evidence="5">MmgE/PrpD family protein</fullName>
    </submittedName>
</protein>
<dbReference type="PANTHER" id="PTHR16943">
    <property type="entry name" value="2-METHYLCITRATE DEHYDRATASE-RELATED"/>
    <property type="match status" value="1"/>
</dbReference>
<comment type="caution">
    <text evidence="5">The sequence shown here is derived from an EMBL/GenBank/DDBJ whole genome shotgun (WGS) entry which is preliminary data.</text>
</comment>
<accession>A0A3S0A0I0</accession>
<dbReference type="Gene3D" id="1.10.4100.10">
    <property type="entry name" value="2-methylcitrate dehydratase PrpD"/>
    <property type="match status" value="1"/>
</dbReference>
<dbReference type="InterPro" id="IPR042188">
    <property type="entry name" value="MmgE/PrpD_sf_2"/>
</dbReference>
<dbReference type="SUPFAM" id="SSF103378">
    <property type="entry name" value="2-methylcitrate dehydratase PrpD"/>
    <property type="match status" value="1"/>
</dbReference>
<proteinExistence type="inferred from homology"/>
<feature type="domain" description="MmgE/PrpD N-terminal" evidence="3">
    <location>
        <begin position="71"/>
        <end position="306"/>
    </location>
</feature>
<feature type="compositionally biased region" description="Gly residues" evidence="2">
    <location>
        <begin position="1"/>
        <end position="11"/>
    </location>
</feature>
<dbReference type="Pfam" id="PF03972">
    <property type="entry name" value="MmgE_PrpD_N"/>
    <property type="match status" value="1"/>
</dbReference>
<reference evidence="5 6" key="1">
    <citation type="submission" date="2018-12" db="EMBL/GenBank/DDBJ databases">
        <title>Mesorhizobium carbonis sp. nov., isolated from coal mine water.</title>
        <authorList>
            <person name="Xin W."/>
            <person name="Xu Z."/>
            <person name="Xiang F."/>
            <person name="Zhang J."/>
            <person name="Xi L."/>
            <person name="Liu J."/>
        </authorList>
    </citation>
    <scope>NUCLEOTIDE SEQUENCE [LARGE SCALE GENOMIC DNA]</scope>
    <source>
        <strain evidence="5 6">B2.3</strain>
    </source>
</reference>
<dbReference type="InterPro" id="IPR045336">
    <property type="entry name" value="MmgE_PrpD_N"/>
</dbReference>
<dbReference type="EMBL" id="RWKW01000042">
    <property type="protein sequence ID" value="RST86104.1"/>
    <property type="molecule type" value="Genomic_DNA"/>
</dbReference>
<feature type="domain" description="MmgE/PrpD C-terminal" evidence="4">
    <location>
        <begin position="330"/>
        <end position="489"/>
    </location>
</feature>
<dbReference type="PANTHER" id="PTHR16943:SF8">
    <property type="entry name" value="2-METHYLCITRATE DEHYDRATASE"/>
    <property type="match status" value="1"/>
</dbReference>
<keyword evidence="6" id="KW-1185">Reference proteome</keyword>
<dbReference type="InterPro" id="IPR005656">
    <property type="entry name" value="MmgE_PrpD"/>
</dbReference>